<name>A0A8S4S9K9_9NEOP</name>
<sequence>MDVVFMRSDASASDSEMSGRNIDQKELVSSKSKQSLKTKIETVRVEYEKAKDSRNLKFSRLAKAVVEANVQENRATEKFLDNVESIMNRFPDLSSVERLYENVLKQLPK</sequence>
<protein>
    <submittedName>
        <fullName evidence="2">Jg19915 protein</fullName>
    </submittedName>
</protein>
<comment type="caution">
    <text evidence="2">The sequence shown here is derived from an EMBL/GenBank/DDBJ whole genome shotgun (WGS) entry which is preliminary data.</text>
</comment>
<feature type="region of interest" description="Disordered" evidence="1">
    <location>
        <begin position="1"/>
        <end position="30"/>
    </location>
</feature>
<evidence type="ECO:0000313" key="2">
    <source>
        <dbReference type="EMBL" id="CAH2258206.1"/>
    </source>
</evidence>
<proteinExistence type="predicted"/>
<keyword evidence="3" id="KW-1185">Reference proteome</keyword>
<accession>A0A8S4S9K9</accession>
<organism evidence="2 3">
    <name type="scientific">Pararge aegeria aegeria</name>
    <dbReference type="NCBI Taxonomy" id="348720"/>
    <lineage>
        <taxon>Eukaryota</taxon>
        <taxon>Metazoa</taxon>
        <taxon>Ecdysozoa</taxon>
        <taxon>Arthropoda</taxon>
        <taxon>Hexapoda</taxon>
        <taxon>Insecta</taxon>
        <taxon>Pterygota</taxon>
        <taxon>Neoptera</taxon>
        <taxon>Endopterygota</taxon>
        <taxon>Lepidoptera</taxon>
        <taxon>Glossata</taxon>
        <taxon>Ditrysia</taxon>
        <taxon>Papilionoidea</taxon>
        <taxon>Nymphalidae</taxon>
        <taxon>Satyrinae</taxon>
        <taxon>Satyrini</taxon>
        <taxon>Parargina</taxon>
        <taxon>Pararge</taxon>
    </lineage>
</organism>
<gene>
    <name evidence="2" type="primary">jg19915</name>
    <name evidence="2" type="ORF">PAEG_LOCUS23277</name>
</gene>
<dbReference type="Proteomes" id="UP000838756">
    <property type="component" value="Unassembled WGS sequence"/>
</dbReference>
<dbReference type="AlphaFoldDB" id="A0A8S4S9K9"/>
<reference evidence="2" key="1">
    <citation type="submission" date="2022-03" db="EMBL/GenBank/DDBJ databases">
        <authorList>
            <person name="Lindestad O."/>
        </authorList>
    </citation>
    <scope>NUCLEOTIDE SEQUENCE</scope>
</reference>
<evidence type="ECO:0000256" key="1">
    <source>
        <dbReference type="SAM" id="MobiDB-lite"/>
    </source>
</evidence>
<dbReference type="OrthoDB" id="7190055at2759"/>
<evidence type="ECO:0000313" key="3">
    <source>
        <dbReference type="Proteomes" id="UP000838756"/>
    </source>
</evidence>
<dbReference type="EMBL" id="CAKXAJ010026137">
    <property type="protein sequence ID" value="CAH2258206.1"/>
    <property type="molecule type" value="Genomic_DNA"/>
</dbReference>